<dbReference type="AlphaFoldDB" id="A0A6H5IJA6"/>
<organism evidence="2 3">
    <name type="scientific">Trichogramma brassicae</name>
    <dbReference type="NCBI Taxonomy" id="86971"/>
    <lineage>
        <taxon>Eukaryota</taxon>
        <taxon>Metazoa</taxon>
        <taxon>Ecdysozoa</taxon>
        <taxon>Arthropoda</taxon>
        <taxon>Hexapoda</taxon>
        <taxon>Insecta</taxon>
        <taxon>Pterygota</taxon>
        <taxon>Neoptera</taxon>
        <taxon>Endopterygota</taxon>
        <taxon>Hymenoptera</taxon>
        <taxon>Apocrita</taxon>
        <taxon>Proctotrupomorpha</taxon>
        <taxon>Chalcidoidea</taxon>
        <taxon>Trichogrammatidae</taxon>
        <taxon>Trichogramma</taxon>
    </lineage>
</organism>
<evidence type="ECO:0000313" key="2">
    <source>
        <dbReference type="EMBL" id="CAB0035794.1"/>
    </source>
</evidence>
<protein>
    <submittedName>
        <fullName evidence="2">Uncharacterized protein</fullName>
    </submittedName>
</protein>
<reference evidence="2 3" key="1">
    <citation type="submission" date="2020-02" db="EMBL/GenBank/DDBJ databases">
        <authorList>
            <person name="Ferguson B K."/>
        </authorList>
    </citation>
    <scope>NUCLEOTIDE SEQUENCE [LARGE SCALE GENOMIC DNA]</scope>
</reference>
<dbReference type="Proteomes" id="UP000479190">
    <property type="component" value="Unassembled WGS sequence"/>
</dbReference>
<evidence type="ECO:0000313" key="3">
    <source>
        <dbReference type="Proteomes" id="UP000479190"/>
    </source>
</evidence>
<keyword evidence="3" id="KW-1185">Reference proteome</keyword>
<dbReference type="EMBL" id="CADCXV010000799">
    <property type="protein sequence ID" value="CAB0035794.1"/>
    <property type="molecule type" value="Genomic_DNA"/>
</dbReference>
<dbReference type="OrthoDB" id="93990at2759"/>
<accession>A0A6H5IJA6</accession>
<name>A0A6H5IJA6_9HYME</name>
<gene>
    <name evidence="2" type="ORF">TBRA_LOCUS7677</name>
</gene>
<proteinExistence type="predicted"/>
<sequence length="391" mass="44890">MSVDFGFTDLEIENAKIFLFEAMQYAANKFVSDHRYQIKQADAADFNIMFESAAEFLRDLPNLFDRRYFTVINPARTARVKPVLQNNGLRRNVITTCLQNARATSIFIKPNRFKSRFDGECTCTKYEIKITTSLIFVPNINRSRENRFETRCDGEYAYKKYEIEITTSVIFVPNVSSCRVCSGFLIIFFYTLPVRCYRTSRYLFGLLDVVSVPSILLAHGTQTGHEGHPSVGHECRLPDEKVKTKSSIPVGSKLLKGQRQKDDVHSGQKSKRQKSEGGSPLCASPMELRCVLDGTARTNNASEGWHNRFQSVVGRRHPSLYAFLTELQHEQGDTETILHQIDLGQTVREMPKGKLQEVEDRISNIVRRYDEYVEEDNVLKYLKDLGHYMHL</sequence>
<evidence type="ECO:0000256" key="1">
    <source>
        <dbReference type="SAM" id="MobiDB-lite"/>
    </source>
</evidence>
<feature type="region of interest" description="Disordered" evidence="1">
    <location>
        <begin position="255"/>
        <end position="281"/>
    </location>
</feature>